<evidence type="ECO:0000256" key="1">
    <source>
        <dbReference type="ARBA" id="ARBA00001970"/>
    </source>
</evidence>
<dbReference type="AlphaFoldDB" id="A0A4P6UHD2"/>
<keyword evidence="3" id="KW-0813">Transport</keyword>
<dbReference type="SUPFAM" id="SSF81342">
    <property type="entry name" value="Transmembrane di-heme cytochromes"/>
    <property type="match status" value="1"/>
</dbReference>
<evidence type="ECO:0000256" key="10">
    <source>
        <dbReference type="ARBA" id="ARBA00023004"/>
    </source>
</evidence>
<evidence type="ECO:0000256" key="7">
    <source>
        <dbReference type="ARBA" id="ARBA00022723"/>
    </source>
</evidence>
<evidence type="ECO:0000256" key="4">
    <source>
        <dbReference type="ARBA" id="ARBA00022475"/>
    </source>
</evidence>
<dbReference type="PANTHER" id="PTHR30529">
    <property type="entry name" value="CYTOCHROME B561"/>
    <property type="match status" value="1"/>
</dbReference>
<protein>
    <submittedName>
        <fullName evidence="15">Cytochrome b</fullName>
    </submittedName>
</protein>
<dbReference type="EMBL" id="CP031395">
    <property type="protein sequence ID" value="QBK06283.1"/>
    <property type="molecule type" value="Genomic_DNA"/>
</dbReference>
<evidence type="ECO:0000256" key="8">
    <source>
        <dbReference type="ARBA" id="ARBA00022982"/>
    </source>
</evidence>
<evidence type="ECO:0000256" key="3">
    <source>
        <dbReference type="ARBA" id="ARBA00022448"/>
    </source>
</evidence>
<dbReference type="GO" id="GO:0020037">
    <property type="term" value="F:heme binding"/>
    <property type="evidence" value="ECO:0007669"/>
    <property type="project" value="TreeGrafter"/>
</dbReference>
<gene>
    <name evidence="15" type="ORF">DW355_00115</name>
    <name evidence="16" type="ORF">DW355_17610</name>
</gene>
<organism evidence="15 17">
    <name type="scientific">Hylemonella gracilis</name>
    <dbReference type="NCBI Taxonomy" id="80880"/>
    <lineage>
        <taxon>Bacteria</taxon>
        <taxon>Pseudomonadati</taxon>
        <taxon>Pseudomonadota</taxon>
        <taxon>Betaproteobacteria</taxon>
        <taxon>Burkholderiales</taxon>
        <taxon>Comamonadaceae</taxon>
        <taxon>Hylemonella</taxon>
    </lineage>
</organism>
<dbReference type="OrthoDB" id="8536275at2"/>
<keyword evidence="5" id="KW-0349">Heme</keyword>
<keyword evidence="7" id="KW-0479">Metal-binding</keyword>
<keyword evidence="9 13" id="KW-1133">Transmembrane helix</keyword>
<feature type="transmembrane region" description="Helical" evidence="13">
    <location>
        <begin position="103"/>
        <end position="135"/>
    </location>
</feature>
<sequence length="191" mass="21108">MNTSSSSAIPAAARYNGLAIVLHWTLGLVLIGLFSLGVYMADLPFSPQRLKLFNWHKWVGILVLALSFLRLSWRLIRPAPALPPGIAQAMPTWQRLAHHGTHVALYLLFFAVPLLGWAYSSATGFSIVLFGVLPLPDFVGKDAALAKTLKEAHEIGAYLMALFVLLHVVAALKHQWLDRDGLIGRMWFGRS</sequence>
<dbReference type="GO" id="GO:0005886">
    <property type="term" value="C:plasma membrane"/>
    <property type="evidence" value="ECO:0007669"/>
    <property type="project" value="UniProtKB-SubCell"/>
</dbReference>
<evidence type="ECO:0000256" key="5">
    <source>
        <dbReference type="ARBA" id="ARBA00022617"/>
    </source>
</evidence>
<dbReference type="GO" id="GO:0009055">
    <property type="term" value="F:electron transfer activity"/>
    <property type="evidence" value="ECO:0007669"/>
    <property type="project" value="InterPro"/>
</dbReference>
<evidence type="ECO:0000313" key="15">
    <source>
        <dbReference type="EMBL" id="QBK03385.1"/>
    </source>
</evidence>
<dbReference type="InterPro" id="IPR016174">
    <property type="entry name" value="Di-haem_cyt_TM"/>
</dbReference>
<feature type="transmembrane region" description="Helical" evidence="13">
    <location>
        <begin position="155"/>
        <end position="172"/>
    </location>
</feature>
<dbReference type="RefSeq" id="WP_131276726.1">
    <property type="nucleotide sequence ID" value="NZ_CP031395.1"/>
</dbReference>
<dbReference type="PANTHER" id="PTHR30529:SF1">
    <property type="entry name" value="CYTOCHROME B561 HOMOLOG 2"/>
    <property type="match status" value="1"/>
</dbReference>
<dbReference type="Gene3D" id="1.20.950.20">
    <property type="entry name" value="Transmembrane di-heme cytochromes, Chain C"/>
    <property type="match status" value="1"/>
</dbReference>
<evidence type="ECO:0000256" key="13">
    <source>
        <dbReference type="SAM" id="Phobius"/>
    </source>
</evidence>
<dbReference type="EMBL" id="CP031395">
    <property type="protein sequence ID" value="QBK03385.1"/>
    <property type="molecule type" value="Genomic_DNA"/>
</dbReference>
<comment type="similarity">
    <text evidence="12">Belongs to the cytochrome b561 family.</text>
</comment>
<dbReference type="InterPro" id="IPR011577">
    <property type="entry name" value="Cyt_b561_bac/Ni-Hgenase"/>
</dbReference>
<dbReference type="KEGG" id="hgr:DW355_00115"/>
<keyword evidence="4" id="KW-1003">Cell membrane</keyword>
<dbReference type="GO" id="GO:0022904">
    <property type="term" value="P:respiratory electron transport chain"/>
    <property type="evidence" value="ECO:0007669"/>
    <property type="project" value="InterPro"/>
</dbReference>
<evidence type="ECO:0000313" key="17">
    <source>
        <dbReference type="Proteomes" id="UP000292939"/>
    </source>
</evidence>
<feature type="transmembrane region" description="Helical" evidence="13">
    <location>
        <begin position="21"/>
        <end position="41"/>
    </location>
</feature>
<dbReference type="InterPro" id="IPR052168">
    <property type="entry name" value="Cytochrome_b561_oxidase"/>
</dbReference>
<dbReference type="Proteomes" id="UP000292939">
    <property type="component" value="Chromosome"/>
</dbReference>
<evidence type="ECO:0000256" key="9">
    <source>
        <dbReference type="ARBA" id="ARBA00022989"/>
    </source>
</evidence>
<evidence type="ECO:0000256" key="6">
    <source>
        <dbReference type="ARBA" id="ARBA00022692"/>
    </source>
</evidence>
<evidence type="ECO:0000313" key="16">
    <source>
        <dbReference type="EMBL" id="QBK06283.1"/>
    </source>
</evidence>
<proteinExistence type="inferred from homology"/>
<evidence type="ECO:0000256" key="11">
    <source>
        <dbReference type="ARBA" id="ARBA00023136"/>
    </source>
</evidence>
<keyword evidence="10" id="KW-0408">Iron</keyword>
<evidence type="ECO:0000256" key="2">
    <source>
        <dbReference type="ARBA" id="ARBA00004651"/>
    </source>
</evidence>
<feature type="transmembrane region" description="Helical" evidence="13">
    <location>
        <begin position="53"/>
        <end position="73"/>
    </location>
</feature>
<comment type="subcellular location">
    <subcellularLocation>
        <location evidence="2">Cell membrane</location>
        <topology evidence="2">Multi-pass membrane protein</topology>
    </subcellularLocation>
</comment>
<evidence type="ECO:0000256" key="12">
    <source>
        <dbReference type="ARBA" id="ARBA00037975"/>
    </source>
</evidence>
<accession>A0A4P6UHD2</accession>
<keyword evidence="8" id="KW-0249">Electron transport</keyword>
<feature type="domain" description="Cytochrome b561 bacterial/Ni-hydrogenase" evidence="14">
    <location>
        <begin position="14"/>
        <end position="189"/>
    </location>
</feature>
<keyword evidence="6 13" id="KW-0812">Transmembrane</keyword>
<dbReference type="Pfam" id="PF01292">
    <property type="entry name" value="Ni_hydr_CYTB"/>
    <property type="match status" value="1"/>
</dbReference>
<name>A0A4P6UHD2_9BURK</name>
<dbReference type="GO" id="GO:0046872">
    <property type="term" value="F:metal ion binding"/>
    <property type="evidence" value="ECO:0007669"/>
    <property type="project" value="UniProtKB-KW"/>
</dbReference>
<comment type="cofactor">
    <cofactor evidence="1">
        <name>heme b</name>
        <dbReference type="ChEBI" id="CHEBI:60344"/>
    </cofactor>
</comment>
<evidence type="ECO:0000259" key="14">
    <source>
        <dbReference type="Pfam" id="PF01292"/>
    </source>
</evidence>
<keyword evidence="11 13" id="KW-0472">Membrane</keyword>
<dbReference type="KEGG" id="hgr:DW355_17610"/>
<reference evidence="15 17" key="1">
    <citation type="submission" date="2018-07" db="EMBL/GenBank/DDBJ databases">
        <title>Exploring interactions and the metabolic potential of the ultra-small soil bacteria Hylemonella gracilis.</title>
        <authorList>
            <person name="Tyc O."/>
            <person name="Kulkarni P."/>
            <person name="Gawehns F."/>
            <person name="Hundscheid M."/>
            <person name="Zweers H."/>
            <person name="Garbeva P."/>
        </authorList>
    </citation>
    <scope>NUCLEOTIDE SEQUENCE [LARGE SCALE GENOMIC DNA]</scope>
    <source>
        <strain evidence="15 17">NS1</strain>
    </source>
</reference>